<proteinExistence type="predicted"/>
<reference evidence="1" key="1">
    <citation type="journal article" date="2014" name="Front. Microbiol.">
        <title>High frequency of phylogenetically diverse reductive dehalogenase-homologous genes in deep subseafloor sedimentary metagenomes.</title>
        <authorList>
            <person name="Kawai M."/>
            <person name="Futagami T."/>
            <person name="Toyoda A."/>
            <person name="Takaki Y."/>
            <person name="Nishi S."/>
            <person name="Hori S."/>
            <person name="Arai W."/>
            <person name="Tsubouchi T."/>
            <person name="Morono Y."/>
            <person name="Uchiyama I."/>
            <person name="Ito T."/>
            <person name="Fujiyama A."/>
            <person name="Inagaki F."/>
            <person name="Takami H."/>
        </authorList>
    </citation>
    <scope>NUCLEOTIDE SEQUENCE</scope>
    <source>
        <strain evidence="1">Expedition CK06-06</strain>
    </source>
</reference>
<dbReference type="AlphaFoldDB" id="X1A338"/>
<feature type="non-terminal residue" evidence="1">
    <location>
        <position position="124"/>
    </location>
</feature>
<accession>X1A338</accession>
<organism evidence="1">
    <name type="scientific">marine sediment metagenome</name>
    <dbReference type="NCBI Taxonomy" id="412755"/>
    <lineage>
        <taxon>unclassified sequences</taxon>
        <taxon>metagenomes</taxon>
        <taxon>ecological metagenomes</taxon>
    </lineage>
</organism>
<feature type="non-terminal residue" evidence="1">
    <location>
        <position position="1"/>
    </location>
</feature>
<protein>
    <submittedName>
        <fullName evidence="1">Uncharacterized protein</fullName>
    </submittedName>
</protein>
<name>X1A338_9ZZZZ</name>
<evidence type="ECO:0000313" key="1">
    <source>
        <dbReference type="EMBL" id="GAG76174.1"/>
    </source>
</evidence>
<sequence length="124" mass="14495">LIKLEEFLQGEGENLDSISEGKMMQYTEILASRENEEEILNLLRAIISYANYAKKYDYIIEVIDIVEGYNAMDNLHTRIAEHFDEEIRDEIFKDLTIPVLGEHPDVKPDFTKKIMKRMEEIIGV</sequence>
<comment type="caution">
    <text evidence="1">The sequence shown here is derived from an EMBL/GenBank/DDBJ whole genome shotgun (WGS) entry which is preliminary data.</text>
</comment>
<gene>
    <name evidence="1" type="ORF">S01H4_29061</name>
</gene>
<dbReference type="EMBL" id="BART01014666">
    <property type="protein sequence ID" value="GAG76174.1"/>
    <property type="molecule type" value="Genomic_DNA"/>
</dbReference>